<evidence type="ECO:0000313" key="4">
    <source>
        <dbReference type="Proteomes" id="UP000002705"/>
    </source>
</evidence>
<feature type="compositionally biased region" description="Basic and acidic residues" evidence="1">
    <location>
        <begin position="61"/>
        <end position="70"/>
    </location>
</feature>
<evidence type="ECO:0000313" key="3">
    <source>
        <dbReference type="EMBL" id="ABB06587.1"/>
    </source>
</evidence>
<evidence type="ECO:0000259" key="2">
    <source>
        <dbReference type="Pfam" id="PF13683"/>
    </source>
</evidence>
<dbReference type="Proteomes" id="UP000002705">
    <property type="component" value="Chromosome 3"/>
</dbReference>
<dbReference type="PANTHER" id="PTHR47515:SF1">
    <property type="entry name" value="BLR2054 PROTEIN"/>
    <property type="match status" value="1"/>
</dbReference>
<accession>Q39LS9</accession>
<organism evidence="3 4">
    <name type="scientific">Burkholderia lata (strain ATCC 17760 / DSM 23089 / LMG 22485 / NCIMB 9086 / R18194 / 383)</name>
    <dbReference type="NCBI Taxonomy" id="482957"/>
    <lineage>
        <taxon>Bacteria</taxon>
        <taxon>Pseudomonadati</taxon>
        <taxon>Pseudomonadota</taxon>
        <taxon>Betaproteobacteria</taxon>
        <taxon>Burkholderiales</taxon>
        <taxon>Burkholderiaceae</taxon>
        <taxon>Burkholderia</taxon>
        <taxon>Burkholderia cepacia complex</taxon>
    </lineage>
</organism>
<dbReference type="InterPro" id="IPR001584">
    <property type="entry name" value="Integrase_cat-core"/>
</dbReference>
<proteinExistence type="predicted"/>
<dbReference type="PATRIC" id="fig|482957.22.peg.8148"/>
<protein>
    <recommendedName>
        <fullName evidence="2">Integrase catalytic domain-containing protein</fullName>
    </recommendedName>
</protein>
<feature type="region of interest" description="Disordered" evidence="1">
    <location>
        <begin position="61"/>
        <end position="88"/>
    </location>
</feature>
<name>Q39LS9_BURL3</name>
<dbReference type="EMBL" id="CP000150">
    <property type="protein sequence ID" value="ABB06587.1"/>
    <property type="molecule type" value="Genomic_DNA"/>
</dbReference>
<dbReference type="HOGENOM" id="CLU_027402_31_6_4"/>
<dbReference type="PANTHER" id="PTHR47515">
    <property type="entry name" value="LOW CALCIUM RESPONSE LOCUS PROTEIN T"/>
    <property type="match status" value="1"/>
</dbReference>
<reference evidence="3" key="1">
    <citation type="submission" date="2009-01" db="EMBL/GenBank/DDBJ databases">
        <title>Complete sequence of chromosome 3 of Burkholderia sp. 383.</title>
        <authorList>
            <consortium name="US DOE Joint Genome Institute"/>
            <person name="Copeland A."/>
            <person name="Lucas S."/>
            <person name="Lapidus A."/>
            <person name="Barry K."/>
            <person name="Detter J.C."/>
            <person name="Glavina T."/>
            <person name="Hammon N."/>
            <person name="Israni S."/>
            <person name="Pitluck S."/>
            <person name="Chain P."/>
            <person name="Malfatti S."/>
            <person name="Shin M."/>
            <person name="Vergez L."/>
            <person name="Schmutz J."/>
            <person name="Larimer F."/>
            <person name="Land M."/>
            <person name="Kyrpides N."/>
            <person name="Lykidis A."/>
            <person name="Richardson P."/>
        </authorList>
    </citation>
    <scope>NUCLEOTIDE SEQUENCE</scope>
    <source>
        <strain evidence="3">383</strain>
    </source>
</reference>
<dbReference type="GeneID" id="300272705"/>
<dbReference type="AlphaFoldDB" id="Q39LS9"/>
<dbReference type="Pfam" id="PF13683">
    <property type="entry name" value="rve_3"/>
    <property type="match status" value="1"/>
</dbReference>
<keyword evidence="4" id="KW-1185">Reference proteome</keyword>
<gene>
    <name evidence="3" type="ordered locus">Bcep18194_C7543</name>
</gene>
<dbReference type="KEGG" id="bur:Bcep18194_C7543"/>
<feature type="domain" description="Integrase catalytic" evidence="2">
    <location>
        <begin position="34"/>
        <end position="75"/>
    </location>
</feature>
<dbReference type="RefSeq" id="WP_011350229.1">
    <property type="nucleotide sequence ID" value="NC_007509.1"/>
</dbReference>
<evidence type="ECO:0000256" key="1">
    <source>
        <dbReference type="SAM" id="MobiDB-lite"/>
    </source>
</evidence>
<dbReference type="GO" id="GO:0015074">
    <property type="term" value="P:DNA integration"/>
    <property type="evidence" value="ECO:0007669"/>
    <property type="project" value="InterPro"/>
</dbReference>
<sequence length="88" mass="10115">MWARTRGLRAVINQPHAAPVVRCRSSCAIVLTGIRNECLNEHAFTRLPHGKVPIETWRREYNEERPKKSMDGFSPASYARKPTENESH</sequence>